<keyword evidence="7" id="KW-1185">Reference proteome</keyword>
<comment type="subcellular location">
    <subcellularLocation>
        <location evidence="1">Nucleus</location>
    </subcellularLocation>
</comment>
<evidence type="ECO:0000256" key="1">
    <source>
        <dbReference type="ARBA" id="ARBA00004123"/>
    </source>
</evidence>
<accession>A0ABN8M837</accession>
<evidence type="ECO:0000256" key="4">
    <source>
        <dbReference type="ARBA" id="ARBA00023163"/>
    </source>
</evidence>
<reference evidence="6 7" key="1">
    <citation type="submission" date="2022-05" db="EMBL/GenBank/DDBJ databases">
        <authorList>
            <consortium name="Genoscope - CEA"/>
            <person name="William W."/>
        </authorList>
    </citation>
    <scope>NUCLEOTIDE SEQUENCE [LARGE SCALE GENOMIC DNA]</scope>
</reference>
<protein>
    <recommendedName>
        <fullName evidence="8">Transcriptional adapter 1</fullName>
    </recommendedName>
</protein>
<sequence length="449" mass="50391">MRTKMAVDLTVARRQLGEALGDFSQTYWNNMKLWYKQKISKEEFDTQAKKCLGNDNIHFHNDFLLAILAKCQALGATPASHPRTPQKLAPKPQLIKKGKIKKPKKVLKANFEQRFTPCDPLQGAPELSLKELSEESEIGLCTYDMMLPDTATIYGRLFLGAWDAGLDNVADDTVSLMLHATEHLVKDILTVCCSTRSSFRLKDGHFRYAIGSTYPRLHLRNSTSPWPPNSERQEKTNGLHFPLSVLVIFETSLSLSRKNFYLSGIRPAGIIVARENSRHLAKLPLGPDLGSDTTSDVIFAGKLVLPLLIYSLTLSHRKEIKKLVVASRDVGFFLRLGMVDDAGIPKSESVGNSNNGRTLEQAEAEAAVTIASSDSRVVSNPPISLMDLRDALQVHRRVIPSHTVYSANIERTLANMCHPSNDELEQNQLHKLEARRRYERLKQQRSLRL</sequence>
<evidence type="ECO:0000313" key="6">
    <source>
        <dbReference type="EMBL" id="CAH3023025.1"/>
    </source>
</evidence>
<keyword evidence="4" id="KW-0804">Transcription</keyword>
<evidence type="ECO:0000256" key="3">
    <source>
        <dbReference type="ARBA" id="ARBA00023015"/>
    </source>
</evidence>
<keyword evidence="3" id="KW-0805">Transcription regulation</keyword>
<evidence type="ECO:0000313" key="7">
    <source>
        <dbReference type="Proteomes" id="UP001159427"/>
    </source>
</evidence>
<gene>
    <name evidence="6" type="ORF">PEVE_00017783</name>
</gene>
<comment type="caution">
    <text evidence="6">The sequence shown here is derived from an EMBL/GenBank/DDBJ whole genome shotgun (WGS) entry which is preliminary data.</text>
</comment>
<evidence type="ECO:0008006" key="8">
    <source>
        <dbReference type="Google" id="ProtNLM"/>
    </source>
</evidence>
<dbReference type="PANTHER" id="PTHR21277">
    <property type="entry name" value="TRANSCRIPTIONAL ADAPTER 1"/>
    <property type="match status" value="1"/>
</dbReference>
<dbReference type="CDD" id="cd22934">
    <property type="entry name" value="HFD_TADA1"/>
    <property type="match status" value="1"/>
</dbReference>
<dbReference type="PANTHER" id="PTHR21277:SF5">
    <property type="entry name" value="TRANSCRIPTIONAL ADAPTER 1"/>
    <property type="match status" value="1"/>
</dbReference>
<name>A0ABN8M837_9CNID</name>
<dbReference type="Proteomes" id="UP001159427">
    <property type="component" value="Unassembled WGS sequence"/>
</dbReference>
<evidence type="ECO:0000256" key="5">
    <source>
        <dbReference type="ARBA" id="ARBA00023242"/>
    </source>
</evidence>
<proteinExistence type="inferred from homology"/>
<organism evidence="6 7">
    <name type="scientific">Porites evermanni</name>
    <dbReference type="NCBI Taxonomy" id="104178"/>
    <lineage>
        <taxon>Eukaryota</taxon>
        <taxon>Metazoa</taxon>
        <taxon>Cnidaria</taxon>
        <taxon>Anthozoa</taxon>
        <taxon>Hexacorallia</taxon>
        <taxon>Scleractinia</taxon>
        <taxon>Fungiina</taxon>
        <taxon>Poritidae</taxon>
        <taxon>Porites</taxon>
    </lineage>
</organism>
<keyword evidence="5" id="KW-0539">Nucleus</keyword>
<dbReference type="EMBL" id="CALNXI010000243">
    <property type="protein sequence ID" value="CAH3023025.1"/>
    <property type="molecule type" value="Genomic_DNA"/>
</dbReference>
<comment type="similarity">
    <text evidence="2">Belongs to the TADA1 family.</text>
</comment>
<dbReference type="Pfam" id="PF12767">
    <property type="entry name" value="SAGA-Tad1"/>
    <property type="match status" value="1"/>
</dbReference>
<dbReference type="InterPro" id="IPR024738">
    <property type="entry name" value="Hfi1/Tada1"/>
</dbReference>
<evidence type="ECO:0000256" key="2">
    <source>
        <dbReference type="ARBA" id="ARBA00010314"/>
    </source>
</evidence>